<dbReference type="InterPro" id="IPR049326">
    <property type="entry name" value="Rhodopsin_dom_fungi"/>
</dbReference>
<feature type="transmembrane region" description="Helical" evidence="7">
    <location>
        <begin position="73"/>
        <end position="97"/>
    </location>
</feature>
<dbReference type="PANTHER" id="PTHR33048:SF47">
    <property type="entry name" value="INTEGRAL MEMBRANE PROTEIN-RELATED"/>
    <property type="match status" value="1"/>
</dbReference>
<dbReference type="InterPro" id="IPR052337">
    <property type="entry name" value="SAT4-like"/>
</dbReference>
<evidence type="ECO:0000256" key="1">
    <source>
        <dbReference type="ARBA" id="ARBA00004141"/>
    </source>
</evidence>
<protein>
    <recommendedName>
        <fullName evidence="8">Rhodopsin domain-containing protein</fullName>
    </recommendedName>
</protein>
<keyword evidence="3 7" id="KW-1133">Transmembrane helix</keyword>
<evidence type="ECO:0000256" key="5">
    <source>
        <dbReference type="ARBA" id="ARBA00038359"/>
    </source>
</evidence>
<evidence type="ECO:0000256" key="7">
    <source>
        <dbReference type="SAM" id="Phobius"/>
    </source>
</evidence>
<accession>A0A423WD23</accession>
<dbReference type="EMBL" id="LJZO01000007">
    <property type="protein sequence ID" value="ROW01163.1"/>
    <property type="molecule type" value="Genomic_DNA"/>
</dbReference>
<dbReference type="PANTHER" id="PTHR33048">
    <property type="entry name" value="PTH11-LIKE INTEGRAL MEMBRANE PROTEIN (AFU_ORTHOLOGUE AFUA_5G11245)"/>
    <property type="match status" value="1"/>
</dbReference>
<sequence length="206" mass="22456">MIVPPVMNIAMDLYILGLPIATVWSLQMPLREKFEVVSVMTFGVCSVAIACVRVPIILSLFSSPDTSLQLGKMVIIAAAEIQAAIVAVNLPCIKSFWPRFKARSMERSERGTPGARAYHQIPFLSGRFGKGGKKANRDGLPLGTITRLERDIRSTGSEERLWERSQGSSEPGGPPESVEGSVQIKSLSGDGIMVTHKKVDIFKDKS</sequence>
<feature type="region of interest" description="Disordered" evidence="6">
    <location>
        <begin position="153"/>
        <end position="186"/>
    </location>
</feature>
<feature type="transmembrane region" description="Helical" evidence="7">
    <location>
        <begin position="36"/>
        <end position="61"/>
    </location>
</feature>
<keyword evidence="2 7" id="KW-0812">Transmembrane</keyword>
<proteinExistence type="inferred from homology"/>
<evidence type="ECO:0000256" key="4">
    <source>
        <dbReference type="ARBA" id="ARBA00023136"/>
    </source>
</evidence>
<evidence type="ECO:0000256" key="6">
    <source>
        <dbReference type="SAM" id="MobiDB-lite"/>
    </source>
</evidence>
<evidence type="ECO:0000256" key="2">
    <source>
        <dbReference type="ARBA" id="ARBA00022692"/>
    </source>
</evidence>
<evidence type="ECO:0000313" key="9">
    <source>
        <dbReference type="EMBL" id="ROW01163.1"/>
    </source>
</evidence>
<evidence type="ECO:0000313" key="10">
    <source>
        <dbReference type="Proteomes" id="UP000284375"/>
    </source>
</evidence>
<gene>
    <name evidence="9" type="ORF">VSDG_02710</name>
</gene>
<evidence type="ECO:0000256" key="3">
    <source>
        <dbReference type="ARBA" id="ARBA00022989"/>
    </source>
</evidence>
<organism evidence="9 10">
    <name type="scientific">Cytospora chrysosperma</name>
    <name type="common">Cytospora canker fungus</name>
    <name type="synonym">Sphaeria chrysosperma</name>
    <dbReference type="NCBI Taxonomy" id="252740"/>
    <lineage>
        <taxon>Eukaryota</taxon>
        <taxon>Fungi</taxon>
        <taxon>Dikarya</taxon>
        <taxon>Ascomycota</taxon>
        <taxon>Pezizomycotina</taxon>
        <taxon>Sordariomycetes</taxon>
        <taxon>Sordariomycetidae</taxon>
        <taxon>Diaporthales</taxon>
        <taxon>Cytosporaceae</taxon>
        <taxon>Cytospora</taxon>
    </lineage>
</organism>
<comment type="caution">
    <text evidence="9">The sequence shown here is derived from an EMBL/GenBank/DDBJ whole genome shotgun (WGS) entry which is preliminary data.</text>
</comment>
<reference evidence="9 10" key="1">
    <citation type="submission" date="2015-09" db="EMBL/GenBank/DDBJ databases">
        <title>Host preference determinants of Valsa canker pathogens revealed by comparative genomics.</title>
        <authorList>
            <person name="Yin Z."/>
            <person name="Huang L."/>
        </authorList>
    </citation>
    <scope>NUCLEOTIDE SEQUENCE [LARGE SCALE GENOMIC DNA]</scope>
    <source>
        <strain evidence="9 10">YSFL</strain>
    </source>
</reference>
<feature type="domain" description="Rhodopsin" evidence="8">
    <location>
        <begin position="6"/>
        <end position="96"/>
    </location>
</feature>
<feature type="transmembrane region" description="Helical" evidence="7">
    <location>
        <begin position="6"/>
        <end position="24"/>
    </location>
</feature>
<name>A0A423WD23_CYTCH</name>
<dbReference type="OrthoDB" id="5229649at2759"/>
<comment type="similarity">
    <text evidence="5">Belongs to the SAT4 family.</text>
</comment>
<comment type="subcellular location">
    <subcellularLocation>
        <location evidence="1">Membrane</location>
        <topology evidence="1">Multi-pass membrane protein</topology>
    </subcellularLocation>
</comment>
<evidence type="ECO:0000259" key="8">
    <source>
        <dbReference type="Pfam" id="PF20684"/>
    </source>
</evidence>
<keyword evidence="4 7" id="KW-0472">Membrane</keyword>
<feature type="compositionally biased region" description="Basic and acidic residues" evidence="6">
    <location>
        <begin position="153"/>
        <end position="163"/>
    </location>
</feature>
<dbReference type="Proteomes" id="UP000284375">
    <property type="component" value="Unassembled WGS sequence"/>
</dbReference>
<dbReference type="GO" id="GO:0016020">
    <property type="term" value="C:membrane"/>
    <property type="evidence" value="ECO:0007669"/>
    <property type="project" value="UniProtKB-SubCell"/>
</dbReference>
<dbReference type="AlphaFoldDB" id="A0A423WD23"/>
<dbReference type="Pfam" id="PF20684">
    <property type="entry name" value="Fung_rhodopsin"/>
    <property type="match status" value="1"/>
</dbReference>
<keyword evidence="10" id="KW-1185">Reference proteome</keyword>